<keyword evidence="2" id="KW-1185">Reference proteome</keyword>
<dbReference type="RefSeq" id="WP_261377784.1">
    <property type="nucleotide sequence ID" value="NZ_ML675581.1"/>
</dbReference>
<dbReference type="EMBL" id="VOAH01000005">
    <property type="protein sequence ID" value="TVP40893.1"/>
    <property type="molecule type" value="Genomic_DNA"/>
</dbReference>
<dbReference type="AlphaFoldDB" id="A0A557SWB9"/>
<evidence type="ECO:0000313" key="1">
    <source>
        <dbReference type="EMBL" id="TVP40893.1"/>
    </source>
</evidence>
<evidence type="ECO:0000313" key="2">
    <source>
        <dbReference type="Proteomes" id="UP000315289"/>
    </source>
</evidence>
<comment type="caution">
    <text evidence="1">The sequence shown here is derived from an EMBL/GenBank/DDBJ whole genome shotgun (WGS) entry which is preliminary data.</text>
</comment>
<reference evidence="1 2" key="1">
    <citation type="journal article" date="2019" name="Front. Microbiol.">
        <title>Ammonia Oxidation by the Arctic Terrestrial Thaumarchaeote Candidatus Nitrosocosmicus arcticus Is Stimulated by Increasing Temperatures.</title>
        <authorList>
            <person name="Alves R.J.E."/>
            <person name="Kerou M."/>
            <person name="Zappe A."/>
            <person name="Bittner R."/>
            <person name="Abby S.S."/>
            <person name="Schmidt H.A."/>
            <person name="Pfeifer K."/>
            <person name="Schleper C."/>
        </authorList>
    </citation>
    <scope>NUCLEOTIDE SEQUENCE [LARGE SCALE GENOMIC DNA]</scope>
    <source>
        <strain evidence="1 2">Kfb</strain>
    </source>
</reference>
<sequence length="43" mass="4896">MKQVAKDEQVDTSSILKNVVNGSIIKRFYHNSKKYSKKAGILK</sequence>
<proteinExistence type="predicted"/>
<dbReference type="Proteomes" id="UP000315289">
    <property type="component" value="Unassembled WGS sequence"/>
</dbReference>
<gene>
    <name evidence="1" type="ORF">NARC_50074</name>
</gene>
<accession>A0A557SWB9</accession>
<protein>
    <submittedName>
        <fullName evidence="1">Uncharacterized protein</fullName>
    </submittedName>
</protein>
<name>A0A557SWB9_9ARCH</name>
<organism evidence="1 2">
    <name type="scientific">Candidatus Nitrosocosmicus arcticus</name>
    <dbReference type="NCBI Taxonomy" id="2035267"/>
    <lineage>
        <taxon>Archaea</taxon>
        <taxon>Nitrososphaerota</taxon>
        <taxon>Nitrososphaeria</taxon>
        <taxon>Nitrososphaerales</taxon>
        <taxon>Nitrososphaeraceae</taxon>
        <taxon>Candidatus Nitrosocosmicus</taxon>
    </lineage>
</organism>